<gene>
    <name evidence="3" type="ORF">CH238_02350</name>
    <name evidence="2" type="ORF">CLOLEP_03039</name>
</gene>
<dbReference type="Gene3D" id="3.20.20.150">
    <property type="entry name" value="Divalent-metal-dependent TIM barrel enzymes"/>
    <property type="match status" value="1"/>
</dbReference>
<dbReference type="HOGENOM" id="CLU_050006_8_1_9"/>
<keyword evidence="3" id="KW-0413">Isomerase</keyword>
<dbReference type="Proteomes" id="UP000003490">
    <property type="component" value="Unassembled WGS sequence"/>
</dbReference>
<dbReference type="InterPro" id="IPR013022">
    <property type="entry name" value="Xyl_isomerase-like_TIM-brl"/>
</dbReference>
<keyword evidence="5" id="KW-1185">Reference proteome</keyword>
<evidence type="ECO:0000313" key="5">
    <source>
        <dbReference type="Proteomes" id="UP000220611"/>
    </source>
</evidence>
<accession>A7VWR9</accession>
<dbReference type="PANTHER" id="PTHR12110">
    <property type="entry name" value="HYDROXYPYRUVATE ISOMERASE"/>
    <property type="match status" value="1"/>
</dbReference>
<keyword evidence="2" id="KW-0378">Hydrolase</keyword>
<dbReference type="PANTHER" id="PTHR12110:SF41">
    <property type="entry name" value="INOSOSE DEHYDRATASE"/>
    <property type="match status" value="1"/>
</dbReference>
<feature type="domain" description="Xylose isomerase-like TIM barrel" evidence="1">
    <location>
        <begin position="23"/>
        <end position="253"/>
    </location>
</feature>
<evidence type="ECO:0000313" key="4">
    <source>
        <dbReference type="Proteomes" id="UP000003490"/>
    </source>
</evidence>
<evidence type="ECO:0000259" key="1">
    <source>
        <dbReference type="Pfam" id="PF01261"/>
    </source>
</evidence>
<evidence type="ECO:0000313" key="3">
    <source>
        <dbReference type="EMBL" id="PEQ25853.1"/>
    </source>
</evidence>
<protein>
    <submittedName>
        <fullName evidence="2">AP endonuclease, family 2</fullName>
    </submittedName>
    <submittedName>
        <fullName evidence="3">Sugar phosphate isomerase/epimerase</fullName>
    </submittedName>
</protein>
<comment type="caution">
    <text evidence="2">The sequence shown here is derived from an EMBL/GenBank/DDBJ whole genome shotgun (WGS) entry which is preliminary data.</text>
</comment>
<dbReference type="eggNOG" id="COG1082">
    <property type="taxonomic scope" value="Bacteria"/>
</dbReference>
<proteinExistence type="predicted"/>
<evidence type="ECO:0000313" key="2">
    <source>
        <dbReference type="EMBL" id="EDO60216.1"/>
    </source>
</evidence>
<dbReference type="AlphaFoldDB" id="A7VWR9"/>
<dbReference type="OrthoDB" id="9786584at2"/>
<dbReference type="GO" id="GO:0016853">
    <property type="term" value="F:isomerase activity"/>
    <property type="evidence" value="ECO:0007669"/>
    <property type="project" value="UniProtKB-KW"/>
</dbReference>
<reference evidence="3 5" key="3">
    <citation type="submission" date="2017-07" db="EMBL/GenBank/DDBJ databases">
        <title>Prevalence of linear plasmids in Cutibacterium (Propionibacterium) acnes isolates obtained from prostatic tissue.</title>
        <authorList>
            <person name="Davidsson S."/>
            <person name="Carlsson J."/>
            <person name="Molling P."/>
            <person name="Andren O."/>
            <person name="Andersson S.-O."/>
            <person name="Brzuszkiewicz E."/>
            <person name="Poehlein A."/>
            <person name="Al-Zeer M."/>
            <person name="Brinkmann V."/>
            <person name="Scavenius C."/>
            <person name="Nazipi S."/>
            <person name="Soderquist B."/>
            <person name="Bruggemann H."/>
        </authorList>
    </citation>
    <scope>NUCLEOTIDE SEQUENCE [LARGE SCALE GENOMIC DNA]</scope>
    <source>
        <strain evidence="3 5">DSM 753</strain>
    </source>
</reference>
<name>A7VWR9_9FIRM</name>
<dbReference type="Proteomes" id="UP000220611">
    <property type="component" value="Unassembled WGS sequence"/>
</dbReference>
<sequence length="277" mass="30827">MKKFKYAYQVGGLWGDVRTRIPRIAKLGYDAVEVAGVTSYFHEGKEFKKICDSEGIAVSSVCTNCSELDMAYPRKGVRDQGIDYMCRVVDFAADLGGNGVIINPTRLTKWTPLAELEQELAWGAESIQKVADYAAGAGIKLFVEVWNRYDTYLLNRAEQGRAFVKMVNKPNVGVMLDTFHLNIEEVDMAQAILDCKGCLYHLHVGDSNRAAPGMGHMDFRPIMKALAEIGYQGYVTMELVPPGADPETYEELHDMTSFFEEYPAVSLKTLKAIEAAL</sequence>
<reference evidence="2 4" key="2">
    <citation type="submission" date="2007-08" db="EMBL/GenBank/DDBJ databases">
        <authorList>
            <person name="Fulton L."/>
            <person name="Clifton S."/>
            <person name="Fulton B."/>
            <person name="Xu J."/>
            <person name="Minx P."/>
            <person name="Pepin K.H."/>
            <person name="Johnson M."/>
            <person name="Thiruvilangam P."/>
            <person name="Bhonagiri V."/>
            <person name="Nash W.E."/>
            <person name="Wang C."/>
            <person name="Mardis E.R."/>
            <person name="Wilson R.K."/>
        </authorList>
    </citation>
    <scope>NUCLEOTIDE SEQUENCE [LARGE SCALE GENOMIC DNA]</scope>
    <source>
        <strain evidence="2 4">DSM 753</strain>
    </source>
</reference>
<dbReference type="InterPro" id="IPR050312">
    <property type="entry name" value="IolE/XylAMocC-like"/>
</dbReference>
<keyword evidence="2" id="KW-0255">Endonuclease</keyword>
<dbReference type="InterPro" id="IPR036237">
    <property type="entry name" value="Xyl_isomerase-like_sf"/>
</dbReference>
<dbReference type="SUPFAM" id="SSF51658">
    <property type="entry name" value="Xylose isomerase-like"/>
    <property type="match status" value="1"/>
</dbReference>
<organism evidence="2 4">
    <name type="scientific">[Clostridium] leptum DSM 753</name>
    <dbReference type="NCBI Taxonomy" id="428125"/>
    <lineage>
        <taxon>Bacteria</taxon>
        <taxon>Bacillati</taxon>
        <taxon>Bacillota</taxon>
        <taxon>Clostridia</taxon>
        <taxon>Eubacteriales</taxon>
        <taxon>Oscillospiraceae</taxon>
        <taxon>Oscillospiraceae incertae sedis</taxon>
    </lineage>
</organism>
<keyword evidence="2" id="KW-0540">Nuclease</keyword>
<dbReference type="EMBL" id="NOXF01000001">
    <property type="protein sequence ID" value="PEQ25853.1"/>
    <property type="molecule type" value="Genomic_DNA"/>
</dbReference>
<reference evidence="2 4" key="1">
    <citation type="submission" date="2007-08" db="EMBL/GenBank/DDBJ databases">
        <title>Draft genome sequence of Clostridium leptum (DSM 753).</title>
        <authorList>
            <person name="Sudarsanam P."/>
            <person name="Ley R."/>
            <person name="Guruge J."/>
            <person name="Turnbaugh P.J."/>
            <person name="Mahowald M."/>
            <person name="Liep D."/>
            <person name="Gordon J."/>
        </authorList>
    </citation>
    <scope>NUCLEOTIDE SEQUENCE [LARGE SCALE GENOMIC DNA]</scope>
    <source>
        <strain evidence="2 4">DSM 753</strain>
    </source>
</reference>
<dbReference type="Pfam" id="PF01261">
    <property type="entry name" value="AP_endonuc_2"/>
    <property type="match status" value="1"/>
</dbReference>
<dbReference type="GO" id="GO:0004519">
    <property type="term" value="F:endonuclease activity"/>
    <property type="evidence" value="ECO:0007669"/>
    <property type="project" value="UniProtKB-KW"/>
</dbReference>
<dbReference type="EMBL" id="ABCB02000020">
    <property type="protein sequence ID" value="EDO60216.1"/>
    <property type="molecule type" value="Genomic_DNA"/>
</dbReference>